<evidence type="ECO:0000313" key="3">
    <source>
        <dbReference type="Proteomes" id="UP001062901"/>
    </source>
</evidence>
<accession>A0ABQ0NXF9</accession>
<dbReference type="InterPro" id="IPR036513">
    <property type="entry name" value="STAS_dom_sf"/>
</dbReference>
<protein>
    <recommendedName>
        <fullName evidence="1">MlaB-like STAS domain-containing protein</fullName>
    </recommendedName>
</protein>
<feature type="domain" description="MlaB-like STAS" evidence="1">
    <location>
        <begin position="12"/>
        <end position="65"/>
    </location>
</feature>
<organism evidence="2 3">
    <name type="scientific">Saccharibacter floricola DSM 15669</name>
    <dbReference type="NCBI Taxonomy" id="1123227"/>
    <lineage>
        <taxon>Bacteria</taxon>
        <taxon>Pseudomonadati</taxon>
        <taxon>Pseudomonadota</taxon>
        <taxon>Alphaproteobacteria</taxon>
        <taxon>Acetobacterales</taxon>
        <taxon>Acetobacteraceae</taxon>
        <taxon>Saccharibacter</taxon>
    </lineage>
</organism>
<dbReference type="Gene3D" id="3.30.750.24">
    <property type="entry name" value="STAS domain"/>
    <property type="match status" value="1"/>
</dbReference>
<proteinExistence type="predicted"/>
<evidence type="ECO:0000313" key="2">
    <source>
        <dbReference type="EMBL" id="GBQ05807.1"/>
    </source>
</evidence>
<reference evidence="2" key="1">
    <citation type="submission" date="2013-04" db="EMBL/GenBank/DDBJ databases">
        <title>The genome sequencing project of 58 acetic acid bacteria.</title>
        <authorList>
            <person name="Okamoto-Kainuma A."/>
            <person name="Ishikawa M."/>
            <person name="Umino S."/>
            <person name="Koizumi Y."/>
            <person name="Shiwa Y."/>
            <person name="Yoshikawa H."/>
            <person name="Matsutani M."/>
            <person name="Matsushita K."/>
        </authorList>
    </citation>
    <scope>NUCLEOTIDE SEQUENCE</scope>
    <source>
        <strain evidence="2">DSM 15669</strain>
    </source>
</reference>
<gene>
    <name evidence="2" type="ORF">AA15669_0641</name>
</gene>
<dbReference type="InterPro" id="IPR058548">
    <property type="entry name" value="MlaB-like_STAS"/>
</dbReference>
<name>A0ABQ0NXF9_9PROT</name>
<dbReference type="EMBL" id="BAQD01000007">
    <property type="protein sequence ID" value="GBQ05807.1"/>
    <property type="molecule type" value="Genomic_DNA"/>
</dbReference>
<comment type="caution">
    <text evidence="2">The sequence shown here is derived from an EMBL/GenBank/DDBJ whole genome shotgun (WGS) entry which is preliminary data.</text>
</comment>
<keyword evidence="3" id="KW-1185">Reference proteome</keyword>
<evidence type="ECO:0000259" key="1">
    <source>
        <dbReference type="Pfam" id="PF13466"/>
    </source>
</evidence>
<dbReference type="Proteomes" id="UP001062901">
    <property type="component" value="Unassembled WGS sequence"/>
</dbReference>
<sequence>MAEGTETPSKAIKLPARLDTNMAPDVRSLLLGASSDGEAELRLDASEVEYIGGLCLQLILSSHARITSCSEKASEALALFGVRSQLVEGSNSEEV</sequence>
<dbReference type="RefSeq" id="WP_018980957.1">
    <property type="nucleotide sequence ID" value="NZ_BAQD01000007.1"/>
</dbReference>
<dbReference type="Pfam" id="PF13466">
    <property type="entry name" value="STAS_2"/>
    <property type="match status" value="1"/>
</dbReference>
<dbReference type="SUPFAM" id="SSF52091">
    <property type="entry name" value="SpoIIaa-like"/>
    <property type="match status" value="1"/>
</dbReference>